<dbReference type="Gene3D" id="3.40.830.10">
    <property type="entry name" value="LigB-like"/>
    <property type="match status" value="1"/>
</dbReference>
<organism evidence="2 3">
    <name type="scientific">Trinickia caryophylli</name>
    <name type="common">Paraburkholderia caryophylli</name>
    <dbReference type="NCBI Taxonomy" id="28094"/>
    <lineage>
        <taxon>Bacteria</taxon>
        <taxon>Pseudomonadati</taxon>
        <taxon>Pseudomonadota</taxon>
        <taxon>Betaproteobacteria</taxon>
        <taxon>Burkholderiales</taxon>
        <taxon>Burkholderiaceae</taxon>
        <taxon>Trinickia</taxon>
    </lineage>
</organism>
<dbReference type="NCBIfam" id="NF009901">
    <property type="entry name" value="PRK13364.1"/>
    <property type="match status" value="1"/>
</dbReference>
<dbReference type="EMBL" id="FXAH01000008">
    <property type="protein sequence ID" value="SMF49983.1"/>
    <property type="molecule type" value="Genomic_DNA"/>
</dbReference>
<name>A0A1X7FDL2_TRICW</name>
<evidence type="ECO:0000313" key="3">
    <source>
        <dbReference type="Proteomes" id="UP000192911"/>
    </source>
</evidence>
<keyword evidence="3" id="KW-1185">Reference proteome</keyword>
<feature type="domain" description="Extradiol ring-cleavage dioxygenase class III enzyme subunit B" evidence="1">
    <location>
        <begin position="8"/>
        <end position="272"/>
    </location>
</feature>
<dbReference type="GO" id="GO:0016702">
    <property type="term" value="F:oxidoreductase activity, acting on single donors with incorporation of molecular oxygen, incorporation of two atoms of oxygen"/>
    <property type="evidence" value="ECO:0007669"/>
    <property type="project" value="UniProtKB-ARBA"/>
</dbReference>
<dbReference type="Pfam" id="PF02900">
    <property type="entry name" value="LigB"/>
    <property type="match status" value="1"/>
</dbReference>
<dbReference type="GO" id="GO:0008198">
    <property type="term" value="F:ferrous iron binding"/>
    <property type="evidence" value="ECO:0007669"/>
    <property type="project" value="InterPro"/>
</dbReference>
<dbReference type="NCBIfam" id="NF009903">
    <property type="entry name" value="PRK13366.1"/>
    <property type="match status" value="1"/>
</dbReference>
<keyword evidence="2" id="KW-0223">Dioxygenase</keyword>
<accession>A0A1X7FDL2</accession>
<gene>
    <name evidence="2" type="ORF">SAMN06295900_108203</name>
</gene>
<evidence type="ECO:0000313" key="2">
    <source>
        <dbReference type="EMBL" id="SMF49983.1"/>
    </source>
</evidence>
<dbReference type="GeneID" id="95550367"/>
<dbReference type="Proteomes" id="UP000192911">
    <property type="component" value="Unassembled WGS sequence"/>
</dbReference>
<proteinExistence type="predicted"/>
<evidence type="ECO:0000259" key="1">
    <source>
        <dbReference type="Pfam" id="PF02900"/>
    </source>
</evidence>
<dbReference type="OrthoDB" id="8673673at2"/>
<dbReference type="SUPFAM" id="SSF53213">
    <property type="entry name" value="LigB-like"/>
    <property type="match status" value="1"/>
</dbReference>
<dbReference type="CDD" id="cd07950">
    <property type="entry name" value="Gallate_Doxase_N"/>
    <property type="match status" value="1"/>
</dbReference>
<dbReference type="STRING" id="28094.SAMN06295900_108203"/>
<dbReference type="NCBIfam" id="NF009904">
    <property type="entry name" value="PRK13367.1"/>
    <property type="match status" value="1"/>
</dbReference>
<dbReference type="InterPro" id="IPR034939">
    <property type="entry name" value="Gallate_Doxase_N"/>
</dbReference>
<reference evidence="3" key="1">
    <citation type="submission" date="2017-04" db="EMBL/GenBank/DDBJ databases">
        <authorList>
            <person name="Varghese N."/>
            <person name="Submissions S."/>
        </authorList>
    </citation>
    <scope>NUCLEOTIDE SEQUENCE [LARGE SCALE GENOMIC DNA]</scope>
    <source>
        <strain evidence="3">Ballard 720</strain>
    </source>
</reference>
<dbReference type="NCBIfam" id="NF009902">
    <property type="entry name" value="PRK13365.1"/>
    <property type="match status" value="1"/>
</dbReference>
<dbReference type="InterPro" id="IPR004183">
    <property type="entry name" value="Xdiol_dOase_suB"/>
</dbReference>
<protein>
    <submittedName>
        <fullName evidence="2">Protocatechuate 4,5-dioxygenase beta subunit</fullName>
    </submittedName>
</protein>
<keyword evidence="2" id="KW-0560">Oxidoreductase</keyword>
<sequence length="280" mass="30872">MARIIGGIGTSHVPAIGLAYDRGRQTDPAWVPLFEGYEPVAQWLAHAKPDVLLMFYNDHANSFFFDCYPTFALGVSPTHEFADEGAGPRPLPPIAGHTELAAHLAECLVNDEFDLTVFQEKPLDHGCNSPLPLLWPHDHGWPGALVPFEINVLQYPLPTAARCFKLGQALRRAIASFPEDLKVVVVGTGGLSHQVHGERSGFNDEQWDTTFLELIANDPETLARMTHADYVRRGGAEGVEVIMWLAMRGALGARVREVHRNYYLATSTAMAVTVYENADD</sequence>
<dbReference type="RefSeq" id="WP_085228537.1">
    <property type="nucleotide sequence ID" value="NZ_BSQD01000010.1"/>
</dbReference>
<dbReference type="AlphaFoldDB" id="A0A1X7FDL2"/>